<feature type="region of interest" description="Disordered" evidence="1">
    <location>
        <begin position="36"/>
        <end position="59"/>
    </location>
</feature>
<keyword evidence="3" id="KW-1185">Reference proteome</keyword>
<reference evidence="2" key="1">
    <citation type="journal article" date="2023" name="G3 (Bethesda)">
        <title>A reference genome for the long-term kleptoplast-retaining sea slug Elysia crispata morphotype clarki.</title>
        <authorList>
            <person name="Eastman K.E."/>
            <person name="Pendleton A.L."/>
            <person name="Shaikh M.A."/>
            <person name="Suttiyut T."/>
            <person name="Ogas R."/>
            <person name="Tomko P."/>
            <person name="Gavelis G."/>
            <person name="Widhalm J.R."/>
            <person name="Wisecaver J.H."/>
        </authorList>
    </citation>
    <scope>NUCLEOTIDE SEQUENCE</scope>
    <source>
        <strain evidence="2">ECLA1</strain>
    </source>
</reference>
<protein>
    <submittedName>
        <fullName evidence="2">Uncharacterized protein</fullName>
    </submittedName>
</protein>
<dbReference type="EMBL" id="JAWDGP010008106">
    <property type="protein sequence ID" value="KAK3690934.1"/>
    <property type="molecule type" value="Genomic_DNA"/>
</dbReference>
<evidence type="ECO:0000313" key="3">
    <source>
        <dbReference type="Proteomes" id="UP001283361"/>
    </source>
</evidence>
<evidence type="ECO:0000313" key="2">
    <source>
        <dbReference type="EMBL" id="KAK3690934.1"/>
    </source>
</evidence>
<accession>A0AAE0XE28</accession>
<feature type="compositionally biased region" description="Polar residues" evidence="1">
    <location>
        <begin position="42"/>
        <end position="56"/>
    </location>
</feature>
<sequence length="95" mass="10308">MISGRCEVWGHTNRTRQWLAATRGFYECTTPVITGHKPGEGVTSQPVSALSQTPSRQPVLPPMVATTAWDLTTGVTACQVRPARGQKSQRAEVTD</sequence>
<dbReference type="Proteomes" id="UP001283361">
    <property type="component" value="Unassembled WGS sequence"/>
</dbReference>
<evidence type="ECO:0000256" key="1">
    <source>
        <dbReference type="SAM" id="MobiDB-lite"/>
    </source>
</evidence>
<name>A0AAE0XE28_9GAST</name>
<organism evidence="2 3">
    <name type="scientific">Elysia crispata</name>
    <name type="common">lettuce slug</name>
    <dbReference type="NCBI Taxonomy" id="231223"/>
    <lineage>
        <taxon>Eukaryota</taxon>
        <taxon>Metazoa</taxon>
        <taxon>Spiralia</taxon>
        <taxon>Lophotrochozoa</taxon>
        <taxon>Mollusca</taxon>
        <taxon>Gastropoda</taxon>
        <taxon>Heterobranchia</taxon>
        <taxon>Euthyneura</taxon>
        <taxon>Panpulmonata</taxon>
        <taxon>Sacoglossa</taxon>
        <taxon>Placobranchoidea</taxon>
        <taxon>Plakobranchidae</taxon>
        <taxon>Elysia</taxon>
    </lineage>
</organism>
<dbReference type="AlphaFoldDB" id="A0AAE0XE28"/>
<comment type="caution">
    <text evidence="2">The sequence shown here is derived from an EMBL/GenBank/DDBJ whole genome shotgun (WGS) entry which is preliminary data.</text>
</comment>
<gene>
    <name evidence="2" type="ORF">RRG08_021632</name>
</gene>
<proteinExistence type="predicted"/>